<proteinExistence type="predicted"/>
<comment type="caution">
    <text evidence="1">The sequence shown here is derived from an EMBL/GenBank/DDBJ whole genome shotgun (WGS) entry which is preliminary data.</text>
</comment>
<accession>I5C966</accession>
<name>I5C966_9BACT</name>
<dbReference type="OrthoDB" id="1428203at2"/>
<evidence type="ECO:0000313" key="2">
    <source>
        <dbReference type="Proteomes" id="UP000005551"/>
    </source>
</evidence>
<dbReference type="EMBL" id="AJYA01000007">
    <property type="protein sequence ID" value="EIM78368.1"/>
    <property type="molecule type" value="Genomic_DNA"/>
</dbReference>
<dbReference type="InterPro" id="IPR054207">
    <property type="entry name" value="DUF6913"/>
</dbReference>
<dbReference type="STRING" id="1189621.A3SI_03790"/>
<evidence type="ECO:0000313" key="1">
    <source>
        <dbReference type="EMBL" id="EIM78368.1"/>
    </source>
</evidence>
<keyword evidence="2" id="KW-1185">Reference proteome</keyword>
<gene>
    <name evidence="1" type="ORF">A3SI_03790</name>
</gene>
<organism evidence="1 2">
    <name type="scientific">Nitritalea halalkaliphila LW7</name>
    <dbReference type="NCBI Taxonomy" id="1189621"/>
    <lineage>
        <taxon>Bacteria</taxon>
        <taxon>Pseudomonadati</taxon>
        <taxon>Bacteroidota</taxon>
        <taxon>Cytophagia</taxon>
        <taxon>Cytophagales</taxon>
        <taxon>Cyclobacteriaceae</taxon>
        <taxon>Nitritalea</taxon>
    </lineage>
</organism>
<dbReference type="Pfam" id="PF21857">
    <property type="entry name" value="DUF6913"/>
    <property type="match status" value="1"/>
</dbReference>
<sequence length="145" mass="16790">MEWLKKWFLKRQLRKAERASAGKTFPFPVAPRVVGILAGSKESAQACKELAKTHIPGAEQFHVLYWQEETTELEGFNENDFDWMALPEPKIQAFIDAEIDLLIWAEPEPSAFSLLLLYSKRSCFRMGLHQRDLEPHLDLMCQEGR</sequence>
<protein>
    <submittedName>
        <fullName evidence="1">Uncharacterized protein</fullName>
    </submittedName>
</protein>
<dbReference type="Proteomes" id="UP000005551">
    <property type="component" value="Unassembled WGS sequence"/>
</dbReference>
<reference evidence="1 2" key="1">
    <citation type="submission" date="2012-05" db="EMBL/GenBank/DDBJ databases">
        <title>Genome sequence of Nitritalea halalkaliphila LW7.</title>
        <authorList>
            <person name="Jangir P.K."/>
            <person name="Singh A."/>
            <person name="Shivaji S."/>
            <person name="Sharma R."/>
        </authorList>
    </citation>
    <scope>NUCLEOTIDE SEQUENCE [LARGE SCALE GENOMIC DNA]</scope>
    <source>
        <strain evidence="1 2">LW7</strain>
    </source>
</reference>
<dbReference type="AlphaFoldDB" id="I5C966"/>
<dbReference type="RefSeq" id="WP_009053589.1">
    <property type="nucleotide sequence ID" value="NZ_AJYA01000007.1"/>
</dbReference>